<dbReference type="Gene3D" id="3.90.550.10">
    <property type="entry name" value="Spore Coat Polysaccharide Biosynthesis Protein SpsA, Chain A"/>
    <property type="match status" value="1"/>
</dbReference>
<dbReference type="EMBL" id="CP002395">
    <property type="protein sequence ID" value="ADU13874.1"/>
    <property type="molecule type" value="Genomic_DNA"/>
</dbReference>
<keyword evidence="1" id="KW-0808">Transferase</keyword>
<dbReference type="SUPFAM" id="SSF53448">
    <property type="entry name" value="Nucleotide-diphospho-sugar transferases"/>
    <property type="match status" value="1"/>
</dbReference>
<sequence>MKIVVGFATAGRGDLMPKVIEKLSQQLRQPDAIYVCPASEADYDPSKNTGFAIPIEVVKGNKGLPAQRNAIMKAVTDADAIVFFDDDFVADRFFLQEVEALLKNRPGVVMVTGDVLADGINGPGISYEDACQQVDQQGELPVERVENVFNAYGCNMVVRMQPAREWGVWFDETLPLYGWWEDVDFSRRMAPYGGILKTNRLRGVHMGSKSGRTPGQKLGYSQVANIVYMMQKGSIPTDVGLVRISRNVIANAIKQFKPEPWADRRGRFIGNIKAIGDCLKAPADPQKALKL</sequence>
<dbReference type="Proteomes" id="UP000001492">
    <property type="component" value="Chromosome 1"/>
</dbReference>
<name>E8RMC3_ASTEC</name>
<evidence type="ECO:0000313" key="2">
    <source>
        <dbReference type="Proteomes" id="UP000001492"/>
    </source>
</evidence>
<gene>
    <name evidence="1" type="ordered locus">Astex_2218</name>
</gene>
<dbReference type="HOGENOM" id="CLU_911649_0_0_5"/>
<dbReference type="STRING" id="573065.Astex_2218"/>
<organism evidence="1 2">
    <name type="scientific">Asticcacaulis excentricus (strain ATCC 15261 / DSM 4724 / KCTC 12464 / NCIMB 9791 / VKM B-1370 / CB 48)</name>
    <dbReference type="NCBI Taxonomy" id="573065"/>
    <lineage>
        <taxon>Bacteria</taxon>
        <taxon>Pseudomonadati</taxon>
        <taxon>Pseudomonadota</taxon>
        <taxon>Alphaproteobacteria</taxon>
        <taxon>Caulobacterales</taxon>
        <taxon>Caulobacteraceae</taxon>
        <taxon>Asticcacaulis</taxon>
    </lineage>
</organism>
<evidence type="ECO:0000313" key="1">
    <source>
        <dbReference type="EMBL" id="ADU13874.1"/>
    </source>
</evidence>
<dbReference type="OrthoDB" id="8404680at2"/>
<accession>E8RMC3</accession>
<protein>
    <submittedName>
        <fullName evidence="1">Glycosyl transferase family protein</fullName>
    </submittedName>
</protein>
<reference evidence="2" key="1">
    <citation type="submission" date="2010-12" db="EMBL/GenBank/DDBJ databases">
        <title>Complete sequence of chromosome 1 of Asticcacaulis excentricus CB 48.</title>
        <authorList>
            <consortium name="US DOE Joint Genome Institute"/>
            <person name="Lucas S."/>
            <person name="Copeland A."/>
            <person name="Lapidus A."/>
            <person name="Cheng J.-F."/>
            <person name="Bruce D."/>
            <person name="Goodwin L."/>
            <person name="Pitluck S."/>
            <person name="Teshima H."/>
            <person name="Davenport K."/>
            <person name="Detter J.C."/>
            <person name="Han C."/>
            <person name="Tapia R."/>
            <person name="Land M."/>
            <person name="Hauser L."/>
            <person name="Jeffries C."/>
            <person name="Kyrpides N."/>
            <person name="Ivanova N."/>
            <person name="Ovchinnikova G."/>
            <person name="Brun Y.V."/>
            <person name="Woyke T."/>
        </authorList>
    </citation>
    <scope>NUCLEOTIDE SEQUENCE [LARGE SCALE GENOMIC DNA]</scope>
    <source>
        <strain evidence="2">ATCC 15261 / DSM 4724 / KCTC 12464 / NCIMB 9791 / VKM B-1370 / CB 48</strain>
    </source>
</reference>
<proteinExistence type="predicted"/>
<dbReference type="KEGG" id="aex:Astex_2218"/>
<dbReference type="InterPro" id="IPR029044">
    <property type="entry name" value="Nucleotide-diphossugar_trans"/>
</dbReference>
<dbReference type="AlphaFoldDB" id="E8RMC3"/>
<dbReference type="eggNOG" id="COG1216">
    <property type="taxonomic scope" value="Bacteria"/>
</dbReference>
<keyword evidence="2" id="KW-1185">Reference proteome</keyword>
<dbReference type="GO" id="GO:0016740">
    <property type="term" value="F:transferase activity"/>
    <property type="evidence" value="ECO:0007669"/>
    <property type="project" value="UniProtKB-KW"/>
</dbReference>